<name>A0A4U9HEI4_9ENTR</name>
<evidence type="ECO:0000313" key="1">
    <source>
        <dbReference type="EMBL" id="VTP62308.1"/>
    </source>
</evidence>
<organism evidence="1 2">
    <name type="scientific">Leclercia adecarboxylata</name>
    <dbReference type="NCBI Taxonomy" id="83655"/>
    <lineage>
        <taxon>Bacteria</taxon>
        <taxon>Pseudomonadati</taxon>
        <taxon>Pseudomonadota</taxon>
        <taxon>Gammaproteobacteria</taxon>
        <taxon>Enterobacterales</taxon>
        <taxon>Enterobacteriaceae</taxon>
        <taxon>Leclercia</taxon>
    </lineage>
</organism>
<accession>A0A4U9HEI4</accession>
<dbReference type="AlphaFoldDB" id="A0A4U9HEI4"/>
<sequence>MLPLFFHLDAGFSSRTRCRTTDVERTHRQLCTRLTDGLCRDNADSFTFVDDVATRQVTTIAVRTYTKVGVTGYDGTYFHGVNRVRFQQITPVLVQQCVTWNQNICGTRLQNVFSSHTAQNAIAQRLFNITTLR</sequence>
<proteinExistence type="predicted"/>
<gene>
    <name evidence="1" type="ORF">NCTC13032_00278</name>
</gene>
<protein>
    <submittedName>
        <fullName evidence="1">Uncharacterized protein</fullName>
    </submittedName>
</protein>
<dbReference type="EMBL" id="LR590464">
    <property type="protein sequence ID" value="VTP62308.1"/>
    <property type="molecule type" value="Genomic_DNA"/>
</dbReference>
<evidence type="ECO:0000313" key="2">
    <source>
        <dbReference type="Proteomes" id="UP000310719"/>
    </source>
</evidence>
<reference evidence="1 2" key="1">
    <citation type="submission" date="2019-05" db="EMBL/GenBank/DDBJ databases">
        <authorList>
            <consortium name="Pathogen Informatics"/>
        </authorList>
    </citation>
    <scope>NUCLEOTIDE SEQUENCE [LARGE SCALE GENOMIC DNA]</scope>
    <source>
        <strain evidence="1 2">NCTC13032</strain>
    </source>
</reference>
<dbReference type="Proteomes" id="UP000310719">
    <property type="component" value="Chromosome"/>
</dbReference>